<dbReference type="RefSeq" id="WP_048680068.1">
    <property type="nucleotide sequence ID" value="NZ_BAAAIW010000002.1"/>
</dbReference>
<dbReference type="InterPro" id="IPR027393">
    <property type="entry name" value="Virus_scaffolding_prot_C"/>
</dbReference>
<gene>
    <name evidence="2" type="ORF">QUF85_07205</name>
</gene>
<protein>
    <submittedName>
        <fullName evidence="2">IDEAL domain-containing protein</fullName>
    </submittedName>
</protein>
<comment type="caution">
    <text evidence="2">The sequence shown here is derived from an EMBL/GenBank/DDBJ whole genome shotgun (WGS) entry which is preliminary data.</text>
</comment>
<evidence type="ECO:0000259" key="1">
    <source>
        <dbReference type="SMART" id="SM00914"/>
    </source>
</evidence>
<feature type="domain" description="IDEAL" evidence="1">
    <location>
        <begin position="33"/>
        <end position="69"/>
    </location>
</feature>
<evidence type="ECO:0000313" key="2">
    <source>
        <dbReference type="EMBL" id="MDM5283086.1"/>
    </source>
</evidence>
<evidence type="ECO:0000313" key="3">
    <source>
        <dbReference type="Proteomes" id="UP001238973"/>
    </source>
</evidence>
<dbReference type="InterPro" id="IPR014957">
    <property type="entry name" value="IDEAL_dom"/>
</dbReference>
<dbReference type="GeneID" id="72367465"/>
<name>A0AAJ1QKI5_9BACI</name>
<dbReference type="Proteomes" id="UP001238973">
    <property type="component" value="Unassembled WGS sequence"/>
</dbReference>
<organism evidence="2 3">
    <name type="scientific">Peribacillus frigoritolerans</name>
    <dbReference type="NCBI Taxonomy" id="450367"/>
    <lineage>
        <taxon>Bacteria</taxon>
        <taxon>Bacillati</taxon>
        <taxon>Bacillota</taxon>
        <taxon>Bacilli</taxon>
        <taxon>Bacillales</taxon>
        <taxon>Bacillaceae</taxon>
        <taxon>Peribacillus</taxon>
    </lineage>
</organism>
<dbReference type="EMBL" id="JAUCFI010000003">
    <property type="protein sequence ID" value="MDM5283086.1"/>
    <property type="molecule type" value="Genomic_DNA"/>
</dbReference>
<dbReference type="Gene3D" id="4.10.810.10">
    <property type="entry name" value="Virus Scaffolding Protein, Chain A"/>
    <property type="match status" value="1"/>
</dbReference>
<dbReference type="SMART" id="SM00914">
    <property type="entry name" value="IDEAL"/>
    <property type="match status" value="1"/>
</dbReference>
<dbReference type="AlphaFoldDB" id="A0AAJ1QKI5"/>
<proteinExistence type="predicted"/>
<dbReference type="Pfam" id="PF08858">
    <property type="entry name" value="IDEAL"/>
    <property type="match status" value="1"/>
</dbReference>
<reference evidence="2" key="1">
    <citation type="submission" date="2023-06" db="EMBL/GenBank/DDBJ databases">
        <title>Comparative genomics of Bacillaceae isolates and their secondary metabolite potential.</title>
        <authorList>
            <person name="Song L."/>
            <person name="Nielsen L.J."/>
            <person name="Mohite O."/>
            <person name="Xu X."/>
            <person name="Weber T."/>
            <person name="Kovacs A.T."/>
        </authorList>
    </citation>
    <scope>NUCLEOTIDE SEQUENCE</scope>
    <source>
        <strain evidence="2">G1S1</strain>
    </source>
</reference>
<accession>A0AAJ1QKI5</accession>
<sequence length="78" mass="8881">MKNEKSYSESVKSLSMSEMKNDAVVQEMLIDMIIQEAVLTTKKNLLAKQIDDALDMKNKPLFLKLSSEMNVLLKQFGN</sequence>